<sequence>MARLIAALFALAFIFAVVECRSEELPFTARGKRSVQNDYPFAQLPVGANGEALPPGPPRFREVCNYNKYGRMVCEKIVIKG</sequence>
<dbReference type="AlphaFoldDB" id="A0AA39M3F4"/>
<evidence type="ECO:0000313" key="2">
    <source>
        <dbReference type="EMBL" id="KAK0420226.1"/>
    </source>
</evidence>
<dbReference type="Proteomes" id="UP001175271">
    <property type="component" value="Unassembled WGS sequence"/>
</dbReference>
<proteinExistence type="predicted"/>
<dbReference type="EMBL" id="JAUCMV010000002">
    <property type="protein sequence ID" value="KAK0420226.1"/>
    <property type="molecule type" value="Genomic_DNA"/>
</dbReference>
<protein>
    <submittedName>
        <fullName evidence="2">Uncharacterized protein</fullName>
    </submittedName>
</protein>
<evidence type="ECO:0000256" key="1">
    <source>
        <dbReference type="SAM" id="SignalP"/>
    </source>
</evidence>
<keyword evidence="1" id="KW-0732">Signal</keyword>
<feature type="chain" id="PRO_5041307612" evidence="1">
    <location>
        <begin position="21"/>
        <end position="81"/>
    </location>
</feature>
<accession>A0AA39M3F4</accession>
<feature type="signal peptide" evidence="1">
    <location>
        <begin position="1"/>
        <end position="20"/>
    </location>
</feature>
<organism evidence="2 3">
    <name type="scientific">Steinernema hermaphroditum</name>
    <dbReference type="NCBI Taxonomy" id="289476"/>
    <lineage>
        <taxon>Eukaryota</taxon>
        <taxon>Metazoa</taxon>
        <taxon>Ecdysozoa</taxon>
        <taxon>Nematoda</taxon>
        <taxon>Chromadorea</taxon>
        <taxon>Rhabditida</taxon>
        <taxon>Tylenchina</taxon>
        <taxon>Panagrolaimomorpha</taxon>
        <taxon>Strongyloidoidea</taxon>
        <taxon>Steinernematidae</taxon>
        <taxon>Steinernema</taxon>
    </lineage>
</organism>
<name>A0AA39M3F4_9BILA</name>
<evidence type="ECO:0000313" key="3">
    <source>
        <dbReference type="Proteomes" id="UP001175271"/>
    </source>
</evidence>
<comment type="caution">
    <text evidence="2">The sequence shown here is derived from an EMBL/GenBank/DDBJ whole genome shotgun (WGS) entry which is preliminary data.</text>
</comment>
<gene>
    <name evidence="2" type="ORF">QR680_014571</name>
</gene>
<reference evidence="2" key="1">
    <citation type="submission" date="2023-06" db="EMBL/GenBank/DDBJ databases">
        <title>Genomic analysis of the entomopathogenic nematode Steinernema hermaphroditum.</title>
        <authorList>
            <person name="Schwarz E.M."/>
            <person name="Heppert J.K."/>
            <person name="Baniya A."/>
            <person name="Schwartz H.T."/>
            <person name="Tan C.-H."/>
            <person name="Antoshechkin I."/>
            <person name="Sternberg P.W."/>
            <person name="Goodrich-Blair H."/>
            <person name="Dillman A.R."/>
        </authorList>
    </citation>
    <scope>NUCLEOTIDE SEQUENCE</scope>
    <source>
        <strain evidence="2">PS9179</strain>
        <tissue evidence="2">Whole animal</tissue>
    </source>
</reference>
<keyword evidence="3" id="KW-1185">Reference proteome</keyword>